<dbReference type="EMBL" id="CM042036">
    <property type="protein sequence ID" value="KAI3744256.1"/>
    <property type="molecule type" value="Genomic_DNA"/>
</dbReference>
<evidence type="ECO:0000313" key="2">
    <source>
        <dbReference type="Proteomes" id="UP001056120"/>
    </source>
</evidence>
<protein>
    <submittedName>
        <fullName evidence="1">Uncharacterized protein</fullName>
    </submittedName>
</protein>
<proteinExistence type="predicted"/>
<reference evidence="2" key="1">
    <citation type="journal article" date="2022" name="Mol. Ecol. Resour.">
        <title>The genomes of chicory, endive, great burdock and yacon provide insights into Asteraceae palaeo-polyploidization history and plant inulin production.</title>
        <authorList>
            <person name="Fan W."/>
            <person name="Wang S."/>
            <person name="Wang H."/>
            <person name="Wang A."/>
            <person name="Jiang F."/>
            <person name="Liu H."/>
            <person name="Zhao H."/>
            <person name="Xu D."/>
            <person name="Zhang Y."/>
        </authorList>
    </citation>
    <scope>NUCLEOTIDE SEQUENCE [LARGE SCALE GENOMIC DNA]</scope>
    <source>
        <strain evidence="2">cv. Yunnan</strain>
    </source>
</reference>
<sequence>MRFALLDDVNSLFVNPNNYFSKIEFELYILKMKTRKLQSHSKKKTEVVVPLKAKLLRFAHVADLLLTCCYARILMLKH</sequence>
<dbReference type="Proteomes" id="UP001056120">
    <property type="component" value="Linkage Group LG19"/>
</dbReference>
<keyword evidence="2" id="KW-1185">Reference proteome</keyword>
<reference evidence="1 2" key="2">
    <citation type="journal article" date="2022" name="Mol. Ecol. Resour.">
        <title>The genomes of chicory, endive, great burdock and yacon provide insights into Asteraceae paleo-polyploidization history and plant inulin production.</title>
        <authorList>
            <person name="Fan W."/>
            <person name="Wang S."/>
            <person name="Wang H."/>
            <person name="Wang A."/>
            <person name="Jiang F."/>
            <person name="Liu H."/>
            <person name="Zhao H."/>
            <person name="Xu D."/>
            <person name="Zhang Y."/>
        </authorList>
    </citation>
    <scope>NUCLEOTIDE SEQUENCE [LARGE SCALE GENOMIC DNA]</scope>
    <source>
        <strain evidence="2">cv. Yunnan</strain>
        <tissue evidence="1">Leaves</tissue>
    </source>
</reference>
<comment type="caution">
    <text evidence="1">The sequence shown here is derived from an EMBL/GenBank/DDBJ whole genome shotgun (WGS) entry which is preliminary data.</text>
</comment>
<evidence type="ECO:0000313" key="1">
    <source>
        <dbReference type="EMBL" id="KAI3744256.1"/>
    </source>
</evidence>
<organism evidence="1 2">
    <name type="scientific">Smallanthus sonchifolius</name>
    <dbReference type="NCBI Taxonomy" id="185202"/>
    <lineage>
        <taxon>Eukaryota</taxon>
        <taxon>Viridiplantae</taxon>
        <taxon>Streptophyta</taxon>
        <taxon>Embryophyta</taxon>
        <taxon>Tracheophyta</taxon>
        <taxon>Spermatophyta</taxon>
        <taxon>Magnoliopsida</taxon>
        <taxon>eudicotyledons</taxon>
        <taxon>Gunneridae</taxon>
        <taxon>Pentapetalae</taxon>
        <taxon>asterids</taxon>
        <taxon>campanulids</taxon>
        <taxon>Asterales</taxon>
        <taxon>Asteraceae</taxon>
        <taxon>Asteroideae</taxon>
        <taxon>Heliantheae alliance</taxon>
        <taxon>Millerieae</taxon>
        <taxon>Smallanthus</taxon>
    </lineage>
</organism>
<name>A0ACB9DCN2_9ASTR</name>
<gene>
    <name evidence="1" type="ORF">L1987_57333</name>
</gene>
<accession>A0ACB9DCN2</accession>